<evidence type="ECO:0000256" key="2">
    <source>
        <dbReference type="SAM" id="SignalP"/>
    </source>
</evidence>
<dbReference type="InterPro" id="IPR050855">
    <property type="entry name" value="NDM-1-like"/>
</dbReference>
<dbReference type="OrthoDB" id="420651at2"/>
<dbReference type="AlphaFoldDB" id="A0A3R9QIB4"/>
<feature type="signal peptide" evidence="2">
    <location>
        <begin position="1"/>
        <end position="22"/>
    </location>
</feature>
<keyword evidence="4" id="KW-0378">Hydrolase</keyword>
<dbReference type="InterPro" id="IPR001279">
    <property type="entry name" value="Metallo-B-lactamas"/>
</dbReference>
<dbReference type="PANTHER" id="PTHR42951">
    <property type="entry name" value="METALLO-BETA-LACTAMASE DOMAIN-CONTAINING"/>
    <property type="match status" value="1"/>
</dbReference>
<dbReference type="EMBL" id="RSDW01000001">
    <property type="protein sequence ID" value="RSL17230.1"/>
    <property type="molecule type" value="Genomic_DNA"/>
</dbReference>
<evidence type="ECO:0000313" key="4">
    <source>
        <dbReference type="EMBL" id="RSL17230.1"/>
    </source>
</evidence>
<dbReference type="SUPFAM" id="SSF56281">
    <property type="entry name" value="Metallo-hydrolase/oxidoreductase"/>
    <property type="match status" value="1"/>
</dbReference>
<dbReference type="InterPro" id="IPR036866">
    <property type="entry name" value="RibonucZ/Hydroxyglut_hydro"/>
</dbReference>
<dbReference type="Pfam" id="PF00753">
    <property type="entry name" value="Lactamase_B"/>
    <property type="match status" value="1"/>
</dbReference>
<comment type="similarity">
    <text evidence="1">Belongs to the metallo-beta-lactamase superfamily. Class-B beta-lactamase family.</text>
</comment>
<dbReference type="RefSeq" id="WP_125485744.1">
    <property type="nucleotide sequence ID" value="NZ_RSDW01000001.1"/>
</dbReference>
<dbReference type="InterPro" id="IPR006311">
    <property type="entry name" value="TAT_signal"/>
</dbReference>
<reference evidence="4 5" key="1">
    <citation type="submission" date="2018-12" db="EMBL/GenBank/DDBJ databases">
        <title>Sequencing of bacterial isolates from soil warming experiment in Harvard Forest, Massachusetts, USA.</title>
        <authorList>
            <person name="Deangelis K."/>
        </authorList>
    </citation>
    <scope>NUCLEOTIDE SEQUENCE [LARGE SCALE GENOMIC DNA]</scope>
    <source>
        <strain evidence="4 5">EB153</strain>
    </source>
</reference>
<evidence type="ECO:0000259" key="3">
    <source>
        <dbReference type="SMART" id="SM00849"/>
    </source>
</evidence>
<dbReference type="Proteomes" id="UP000269669">
    <property type="component" value="Unassembled WGS sequence"/>
</dbReference>
<feature type="chain" id="PRO_5018540986" evidence="2">
    <location>
        <begin position="23"/>
        <end position="318"/>
    </location>
</feature>
<name>A0A3R9QIB4_9BACT</name>
<dbReference type="CDD" id="cd16282">
    <property type="entry name" value="metallo-hydrolase-like_MBL-fold"/>
    <property type="match status" value="1"/>
</dbReference>
<dbReference type="GO" id="GO:0016787">
    <property type="term" value="F:hydrolase activity"/>
    <property type="evidence" value="ECO:0007669"/>
    <property type="project" value="UniProtKB-KW"/>
</dbReference>
<dbReference type="Gene3D" id="3.60.15.10">
    <property type="entry name" value="Ribonuclease Z/Hydroxyacylglutathione hydrolase-like"/>
    <property type="match status" value="1"/>
</dbReference>
<dbReference type="GO" id="GO:0017001">
    <property type="term" value="P:antibiotic catabolic process"/>
    <property type="evidence" value="ECO:0007669"/>
    <property type="project" value="UniProtKB-ARBA"/>
</dbReference>
<evidence type="ECO:0000313" key="5">
    <source>
        <dbReference type="Proteomes" id="UP000269669"/>
    </source>
</evidence>
<organism evidence="4 5">
    <name type="scientific">Edaphobacter aggregans</name>
    <dbReference type="NCBI Taxonomy" id="570835"/>
    <lineage>
        <taxon>Bacteria</taxon>
        <taxon>Pseudomonadati</taxon>
        <taxon>Acidobacteriota</taxon>
        <taxon>Terriglobia</taxon>
        <taxon>Terriglobales</taxon>
        <taxon>Acidobacteriaceae</taxon>
        <taxon>Edaphobacter</taxon>
    </lineage>
</organism>
<comment type="caution">
    <text evidence="4">The sequence shown here is derived from an EMBL/GenBank/DDBJ whole genome shotgun (WGS) entry which is preliminary data.</text>
</comment>
<proteinExistence type="inferred from homology"/>
<accession>A0A3R9QIB4</accession>
<evidence type="ECO:0000256" key="1">
    <source>
        <dbReference type="ARBA" id="ARBA00005250"/>
    </source>
</evidence>
<dbReference type="PROSITE" id="PS51318">
    <property type="entry name" value="TAT"/>
    <property type="match status" value="1"/>
</dbReference>
<protein>
    <submittedName>
        <fullName evidence="4">Glyoxylase-like metal-dependent hydrolase (Beta-lactamase superfamily II)</fullName>
    </submittedName>
</protein>
<feature type="domain" description="Metallo-beta-lactamase" evidence="3">
    <location>
        <begin position="68"/>
        <end position="251"/>
    </location>
</feature>
<gene>
    <name evidence="4" type="ORF">EDE15_2760</name>
</gene>
<keyword evidence="2" id="KW-0732">Signal</keyword>
<keyword evidence="5" id="KW-1185">Reference proteome</keyword>
<sequence length="318" mass="34538">MNTLRTVSRRRFLTATAVTATAAYITPRSLFAQTQQPEMVIKGRETAVKAKITTQKLRGDVSVLLGSGGNIAVLAAKEGKLLVDAGISTSRPQITEALAAINADPIRILINTHWHWDHTDGNEWVHSVGATIWAHENTRYRMSSPQHIDLFNATFPAAPVGALPTILFNPSRTISDSISTLELSHYDPAHTDTDISVHFLEADILHTGDTWFNGAYPFIDYSTGGNIDGMIAATKRNLATGTNSTTVIPGHGPVGNKQQLSDTLDMLSAIRDKVADLKKQGKSIDEVIAAKPTAQFDGKFSKGFVTPEMFTRLVYQGV</sequence>
<dbReference type="SMART" id="SM00849">
    <property type="entry name" value="Lactamase_B"/>
    <property type="match status" value="1"/>
</dbReference>
<dbReference type="PANTHER" id="PTHR42951:SF4">
    <property type="entry name" value="ACYL-COENZYME A THIOESTERASE MBLAC2"/>
    <property type="match status" value="1"/>
</dbReference>